<dbReference type="EMBL" id="AP013066">
    <property type="protein sequence ID" value="BAN34004.1"/>
    <property type="molecule type" value="Genomic_DNA"/>
</dbReference>
<dbReference type="Pfam" id="PF02926">
    <property type="entry name" value="THUMP"/>
    <property type="match status" value="1"/>
</dbReference>
<keyword evidence="6" id="KW-1185">Reference proteome</keyword>
<dbReference type="STRING" id="1163617.SCD_n00155"/>
<proteinExistence type="predicted"/>
<dbReference type="InterPro" id="IPR053943">
    <property type="entry name" value="RlmKL-like_Mtase_CS"/>
</dbReference>
<reference evidence="5 6" key="1">
    <citation type="journal article" date="2012" name="Appl. Environ. Microbiol.">
        <title>Draft genome sequence of a psychrotolerant sulfur-oxidizing bacterium, Sulfuricella denitrificans skB26, and proteomic insights into cold adaptation.</title>
        <authorList>
            <person name="Watanabe T."/>
            <person name="Kojima H."/>
            <person name="Fukui M."/>
        </authorList>
    </citation>
    <scope>NUCLEOTIDE SEQUENCE [LARGE SCALE GENOMIC DNA]</scope>
    <source>
        <strain evidence="6">skB26</strain>
    </source>
</reference>
<dbReference type="KEGG" id="sdr:SCD_n00155"/>
<dbReference type="PROSITE" id="PS00092">
    <property type="entry name" value="N6_MTASE"/>
    <property type="match status" value="1"/>
</dbReference>
<dbReference type="InterPro" id="IPR002052">
    <property type="entry name" value="DNA_methylase_N6_adenine_CS"/>
</dbReference>
<evidence type="ECO:0000256" key="1">
    <source>
        <dbReference type="ARBA" id="ARBA00022603"/>
    </source>
</evidence>
<dbReference type="AlphaFoldDB" id="S6AHK9"/>
<evidence type="ECO:0000313" key="5">
    <source>
        <dbReference type="EMBL" id="BAN34004.1"/>
    </source>
</evidence>
<dbReference type="Proteomes" id="UP000015559">
    <property type="component" value="Chromosome"/>
</dbReference>
<name>S6AHK9_SULDS</name>
<dbReference type="PROSITE" id="PS01261">
    <property type="entry name" value="UPF0020"/>
    <property type="match status" value="1"/>
</dbReference>
<evidence type="ECO:0000256" key="3">
    <source>
        <dbReference type="PROSITE-ProRule" id="PRU00529"/>
    </source>
</evidence>
<dbReference type="InterPro" id="IPR000241">
    <property type="entry name" value="RlmKL-like_Mtase"/>
</dbReference>
<dbReference type="SMART" id="SM00981">
    <property type="entry name" value="THUMP"/>
    <property type="match status" value="1"/>
</dbReference>
<dbReference type="RefSeq" id="WP_009207050.1">
    <property type="nucleotide sequence ID" value="NC_022357.1"/>
</dbReference>
<dbReference type="SUPFAM" id="SSF53335">
    <property type="entry name" value="S-adenosyl-L-methionine-dependent methyltransferases"/>
    <property type="match status" value="1"/>
</dbReference>
<dbReference type="PANTHER" id="PTHR47313:SF1">
    <property type="entry name" value="RIBOSOMAL RNA LARGE SUBUNIT METHYLTRANSFERASE K_L"/>
    <property type="match status" value="1"/>
</dbReference>
<dbReference type="Gene3D" id="3.40.50.150">
    <property type="entry name" value="Vaccinia Virus protein VP39"/>
    <property type="match status" value="1"/>
</dbReference>
<dbReference type="HOGENOM" id="CLU_032119_3_0_4"/>
<keyword evidence="2" id="KW-0808">Transferase</keyword>
<dbReference type="PROSITE" id="PS51165">
    <property type="entry name" value="THUMP"/>
    <property type="match status" value="1"/>
</dbReference>
<dbReference type="PANTHER" id="PTHR47313">
    <property type="entry name" value="RIBOSOMAL RNA LARGE SUBUNIT METHYLTRANSFERASE K/L"/>
    <property type="match status" value="1"/>
</dbReference>
<dbReference type="Pfam" id="PF01170">
    <property type="entry name" value="UPF0020"/>
    <property type="match status" value="1"/>
</dbReference>
<feature type="domain" description="THUMP" evidence="4">
    <location>
        <begin position="46"/>
        <end position="157"/>
    </location>
</feature>
<evidence type="ECO:0000259" key="4">
    <source>
        <dbReference type="PROSITE" id="PS51165"/>
    </source>
</evidence>
<dbReference type="Pfam" id="PF22020">
    <property type="entry name" value="RlmL_1st"/>
    <property type="match status" value="1"/>
</dbReference>
<accession>S6AHK9</accession>
<dbReference type="GO" id="GO:0003723">
    <property type="term" value="F:RNA binding"/>
    <property type="evidence" value="ECO:0007669"/>
    <property type="project" value="UniProtKB-UniRule"/>
</dbReference>
<keyword evidence="3" id="KW-0694">RNA-binding</keyword>
<gene>
    <name evidence="5" type="ORF">SCD_n00155</name>
</gene>
<evidence type="ECO:0000256" key="2">
    <source>
        <dbReference type="ARBA" id="ARBA00022679"/>
    </source>
</evidence>
<dbReference type="Gene3D" id="3.30.2130.30">
    <property type="match status" value="1"/>
</dbReference>
<dbReference type="GO" id="GO:0070043">
    <property type="term" value="F:rRNA (guanine-N7-)-methyltransferase activity"/>
    <property type="evidence" value="ECO:0007669"/>
    <property type="project" value="TreeGrafter"/>
</dbReference>
<dbReference type="OrthoDB" id="9809404at2"/>
<dbReference type="CDD" id="cd11715">
    <property type="entry name" value="THUMP_AdoMetMT"/>
    <property type="match status" value="1"/>
</dbReference>
<protein>
    <recommendedName>
        <fullName evidence="4">THUMP domain-containing protein</fullName>
    </recommendedName>
</protein>
<organism evidence="5 6">
    <name type="scientific">Sulfuricella denitrificans (strain DSM 22764 / NBRC 105220 / skB26)</name>
    <dbReference type="NCBI Taxonomy" id="1163617"/>
    <lineage>
        <taxon>Bacteria</taxon>
        <taxon>Pseudomonadati</taxon>
        <taxon>Pseudomonadota</taxon>
        <taxon>Betaproteobacteria</taxon>
        <taxon>Nitrosomonadales</taxon>
        <taxon>Sulfuricellaceae</taxon>
        <taxon>Sulfuricella</taxon>
    </lineage>
</organism>
<sequence>MTTTQHFFAPCPRGLEAPLATELEKLGAAAIVSTDGGVGFVGDLALCYRVNLWSRVASRVLWRLAEQSYRSEEDIYRAALALPWPSYFNVEQTFRVKVSAIKCPLRSLDFVTLKIKDAICDKFRKDGGERPSIDTAAPDMRVYAFLTADRVSLYLDTSGEALFKRGYRKEQGEAPLRENLAAGILHLAGWQPGMPLLDPMCGSGTFLIEAAQMALNIAPGSERWFAFEHMKNFDAATWDKIYQEATAAELPKTPLPIYGSDVSSTILMAARANLAAAGLEEAVTLKQINLLDVSPPAPTGVLVANPPYAIRIGEQEEMAQLYPRIGDLLKQKFGGWRACFLSADMRLAKLIRLSVSRRIPLYNGALDCRLFVYDMVAGSNRKEKKSDGAVPNSVPQ</sequence>
<dbReference type="PRINTS" id="PR00507">
    <property type="entry name" value="N12N6MTFRASE"/>
</dbReference>
<keyword evidence="1" id="KW-0489">Methyltransferase</keyword>
<evidence type="ECO:0000313" key="6">
    <source>
        <dbReference type="Proteomes" id="UP000015559"/>
    </source>
</evidence>
<dbReference type="InterPro" id="IPR029063">
    <property type="entry name" value="SAM-dependent_MTases_sf"/>
</dbReference>
<dbReference type="InterPro" id="IPR004114">
    <property type="entry name" value="THUMP_dom"/>
</dbReference>
<dbReference type="GO" id="GO:0008990">
    <property type="term" value="F:rRNA (guanine-N2-)-methyltransferase activity"/>
    <property type="evidence" value="ECO:0007669"/>
    <property type="project" value="TreeGrafter"/>
</dbReference>
<dbReference type="InterPro" id="IPR054170">
    <property type="entry name" value="RlmL_1st"/>
</dbReference>
<dbReference type="eggNOG" id="COG0116">
    <property type="taxonomic scope" value="Bacteria"/>
</dbReference>